<dbReference type="Proteomes" id="UP000789739">
    <property type="component" value="Unassembled WGS sequence"/>
</dbReference>
<sequence length="89" mass="9950">MIKSQVHAIPTTGQQPEDKFEEWLEETDTITQSNAKTDSGSLLGGSWDWSLLLSSAQIKIQPTEKQLQWILTHASHEFIESQEAVAAAR</sequence>
<reference evidence="1" key="1">
    <citation type="submission" date="2021-06" db="EMBL/GenBank/DDBJ databases">
        <authorList>
            <person name="Kallberg Y."/>
            <person name="Tangrot J."/>
            <person name="Rosling A."/>
        </authorList>
    </citation>
    <scope>NUCLEOTIDE SEQUENCE</scope>
    <source>
        <strain evidence="1">BR232B</strain>
    </source>
</reference>
<evidence type="ECO:0000313" key="1">
    <source>
        <dbReference type="EMBL" id="CAG8552291.1"/>
    </source>
</evidence>
<keyword evidence="2" id="KW-1185">Reference proteome</keyword>
<gene>
    <name evidence="1" type="ORF">PBRASI_LOCUS5154</name>
</gene>
<proteinExistence type="predicted"/>
<name>A0A9N9B3M8_9GLOM</name>
<comment type="caution">
    <text evidence="1">The sequence shown here is derived from an EMBL/GenBank/DDBJ whole genome shotgun (WGS) entry which is preliminary data.</text>
</comment>
<dbReference type="EMBL" id="CAJVPI010000581">
    <property type="protein sequence ID" value="CAG8552291.1"/>
    <property type="molecule type" value="Genomic_DNA"/>
</dbReference>
<protein>
    <submittedName>
        <fullName evidence="1">9160_t:CDS:1</fullName>
    </submittedName>
</protein>
<evidence type="ECO:0000313" key="2">
    <source>
        <dbReference type="Proteomes" id="UP000789739"/>
    </source>
</evidence>
<dbReference type="AlphaFoldDB" id="A0A9N9B3M8"/>
<accession>A0A9N9B3M8</accession>
<organism evidence="1 2">
    <name type="scientific">Paraglomus brasilianum</name>
    <dbReference type="NCBI Taxonomy" id="144538"/>
    <lineage>
        <taxon>Eukaryota</taxon>
        <taxon>Fungi</taxon>
        <taxon>Fungi incertae sedis</taxon>
        <taxon>Mucoromycota</taxon>
        <taxon>Glomeromycotina</taxon>
        <taxon>Glomeromycetes</taxon>
        <taxon>Paraglomerales</taxon>
        <taxon>Paraglomeraceae</taxon>
        <taxon>Paraglomus</taxon>
    </lineage>
</organism>